<evidence type="ECO:0000259" key="1">
    <source>
        <dbReference type="Pfam" id="PF21962"/>
    </source>
</evidence>
<protein>
    <recommendedName>
        <fullName evidence="1">DUF6924 domain-containing protein</fullName>
    </recommendedName>
</protein>
<gene>
    <name evidence="2" type="ORF">BDK92_1287</name>
</gene>
<accession>A0A495JDM5</accession>
<reference evidence="2 3" key="1">
    <citation type="submission" date="2018-10" db="EMBL/GenBank/DDBJ databases">
        <title>Sequencing the genomes of 1000 actinobacteria strains.</title>
        <authorList>
            <person name="Klenk H.-P."/>
        </authorList>
    </citation>
    <scope>NUCLEOTIDE SEQUENCE [LARGE SCALE GENOMIC DNA]</scope>
    <source>
        <strain evidence="2 3">DSM 45175</strain>
    </source>
</reference>
<feature type="domain" description="DUF6924" evidence="1">
    <location>
        <begin position="29"/>
        <end position="168"/>
    </location>
</feature>
<evidence type="ECO:0000313" key="3">
    <source>
        <dbReference type="Proteomes" id="UP000277671"/>
    </source>
</evidence>
<proteinExistence type="predicted"/>
<comment type="caution">
    <text evidence="2">The sequence shown here is derived from an EMBL/GenBank/DDBJ whole genome shotgun (WGS) entry which is preliminary data.</text>
</comment>
<sequence>MSTRLNPRTSRHVVGPVNDTIWRRSSEASLVIRTDFSHEEEWTRIQAAITEPQTEDEFEAYVEFVDDKAYEGVTAARLLELVPADSHERFVFLVDTEALTHPDRPILVVNLYDWVEGLEDQGKGPHYGATFRVVPEEMWSVQNNLSLANMDWEEFADNVDEDGIFRGFE</sequence>
<dbReference type="Proteomes" id="UP000277671">
    <property type="component" value="Unassembled WGS sequence"/>
</dbReference>
<evidence type="ECO:0000313" key="2">
    <source>
        <dbReference type="EMBL" id="RKR87015.1"/>
    </source>
</evidence>
<dbReference type="InterPro" id="IPR053832">
    <property type="entry name" value="DUF6924"/>
</dbReference>
<keyword evidence="3" id="KW-1185">Reference proteome</keyword>
<name>A0A495JDM5_9ACTN</name>
<dbReference type="AlphaFoldDB" id="A0A495JDM5"/>
<organism evidence="2 3">
    <name type="scientific">Micromonospora pisi</name>
    <dbReference type="NCBI Taxonomy" id="589240"/>
    <lineage>
        <taxon>Bacteria</taxon>
        <taxon>Bacillati</taxon>
        <taxon>Actinomycetota</taxon>
        <taxon>Actinomycetes</taxon>
        <taxon>Micromonosporales</taxon>
        <taxon>Micromonosporaceae</taxon>
        <taxon>Micromonospora</taxon>
    </lineage>
</organism>
<dbReference type="Pfam" id="PF21962">
    <property type="entry name" value="DUF6924"/>
    <property type="match status" value="1"/>
</dbReference>
<dbReference type="EMBL" id="RBKT01000001">
    <property type="protein sequence ID" value="RKR87015.1"/>
    <property type="molecule type" value="Genomic_DNA"/>
</dbReference>